<gene>
    <name evidence="1" type="ORF">QD47_27605</name>
</gene>
<evidence type="ECO:0000313" key="1">
    <source>
        <dbReference type="EMBL" id="KJD42552.1"/>
    </source>
</evidence>
<proteinExistence type="predicted"/>
<dbReference type="Proteomes" id="UP000032534">
    <property type="component" value="Unassembled WGS sequence"/>
</dbReference>
<organism evidence="1 2">
    <name type="scientific">Paenibacillus terrae</name>
    <dbReference type="NCBI Taxonomy" id="159743"/>
    <lineage>
        <taxon>Bacteria</taxon>
        <taxon>Bacillati</taxon>
        <taxon>Bacillota</taxon>
        <taxon>Bacilli</taxon>
        <taxon>Bacillales</taxon>
        <taxon>Paenibacillaceae</taxon>
        <taxon>Paenibacillus</taxon>
    </lineage>
</organism>
<dbReference type="EMBL" id="JTHP01000109">
    <property type="protein sequence ID" value="KJD42552.1"/>
    <property type="molecule type" value="Genomic_DNA"/>
</dbReference>
<dbReference type="OrthoDB" id="3005876at2"/>
<sequence length="81" mass="9069">MNKDNLLKLISGLPLTNVQNYGYIVLMTDVYDVCLAHGVDNTNLVVAWLEMLENDKMVTLVRMKDSGFENMAIGLTFPESS</sequence>
<dbReference type="AlphaFoldDB" id="A0A0D7WXT1"/>
<protein>
    <submittedName>
        <fullName evidence="1">Uncharacterized protein</fullName>
    </submittedName>
</protein>
<comment type="caution">
    <text evidence="1">The sequence shown here is derived from an EMBL/GenBank/DDBJ whole genome shotgun (WGS) entry which is preliminary data.</text>
</comment>
<name>A0A0D7WXT1_9BACL</name>
<evidence type="ECO:0000313" key="2">
    <source>
        <dbReference type="Proteomes" id="UP000032534"/>
    </source>
</evidence>
<keyword evidence="2" id="KW-1185">Reference proteome</keyword>
<accession>A0A0D7WXT1</accession>
<dbReference type="RefSeq" id="WP_044649127.1">
    <property type="nucleotide sequence ID" value="NZ_JTHP01000109.1"/>
</dbReference>
<reference evidence="1 2" key="1">
    <citation type="submission" date="2014-11" db="EMBL/GenBank/DDBJ databases">
        <title>Draft Genome Sequences of Paenibacillus polymyxa NRRL B-30509 and Paenibacillus terrae NRRL B-30644, Strains from a Poultry Environment that Produce Tridecaptin A and Paenicidins.</title>
        <authorList>
            <person name="van Belkum M.J."/>
            <person name="Lohans C.T."/>
            <person name="Vederas J.C."/>
        </authorList>
    </citation>
    <scope>NUCLEOTIDE SEQUENCE [LARGE SCALE GENOMIC DNA]</scope>
    <source>
        <strain evidence="1 2">NRRL B-30644</strain>
    </source>
</reference>